<feature type="non-terminal residue" evidence="1">
    <location>
        <position position="73"/>
    </location>
</feature>
<protein>
    <submittedName>
        <fullName evidence="1">Protein kinase domain-containing protein</fullName>
    </submittedName>
</protein>
<sequence>MLHDTATRFFFTGDPNEDLDRLLALEDATGQEITLDGLGYDDEAKQLVARFDQDKQAAAATAAALDKTIAAIA</sequence>
<feature type="non-terminal residue" evidence="1">
    <location>
        <position position="1"/>
    </location>
</feature>
<keyword evidence="1" id="KW-0418">Kinase</keyword>
<comment type="caution">
    <text evidence="1">The sequence shown here is derived from an EMBL/GenBank/DDBJ whole genome shotgun (WGS) entry which is preliminary data.</text>
</comment>
<accession>A0A6A0AES9</accession>
<name>A0A6A0AES9_HAELA</name>
<organism evidence="1 2">
    <name type="scientific">Haematococcus lacustris</name>
    <name type="common">Green alga</name>
    <name type="synonym">Haematococcus pluvialis</name>
    <dbReference type="NCBI Taxonomy" id="44745"/>
    <lineage>
        <taxon>Eukaryota</taxon>
        <taxon>Viridiplantae</taxon>
        <taxon>Chlorophyta</taxon>
        <taxon>core chlorophytes</taxon>
        <taxon>Chlorophyceae</taxon>
        <taxon>CS clade</taxon>
        <taxon>Chlamydomonadales</taxon>
        <taxon>Haematococcaceae</taxon>
        <taxon>Haematococcus</taxon>
    </lineage>
</organism>
<dbReference type="EMBL" id="BLLF01005595">
    <property type="protein sequence ID" value="GFH31399.1"/>
    <property type="molecule type" value="Genomic_DNA"/>
</dbReference>
<keyword evidence="1" id="KW-0808">Transferase</keyword>
<gene>
    <name evidence="1" type="ORF">HaLaN_30438</name>
</gene>
<proteinExistence type="predicted"/>
<dbReference type="GO" id="GO:0016301">
    <property type="term" value="F:kinase activity"/>
    <property type="evidence" value="ECO:0007669"/>
    <property type="project" value="UniProtKB-KW"/>
</dbReference>
<keyword evidence="2" id="KW-1185">Reference proteome</keyword>
<reference evidence="1 2" key="1">
    <citation type="submission" date="2020-02" db="EMBL/GenBank/DDBJ databases">
        <title>Draft genome sequence of Haematococcus lacustris strain NIES-144.</title>
        <authorList>
            <person name="Morimoto D."/>
            <person name="Nakagawa S."/>
            <person name="Yoshida T."/>
            <person name="Sawayama S."/>
        </authorList>
    </citation>
    <scope>NUCLEOTIDE SEQUENCE [LARGE SCALE GENOMIC DNA]</scope>
    <source>
        <strain evidence="1 2">NIES-144</strain>
    </source>
</reference>
<evidence type="ECO:0000313" key="1">
    <source>
        <dbReference type="EMBL" id="GFH31399.1"/>
    </source>
</evidence>
<dbReference type="Proteomes" id="UP000485058">
    <property type="component" value="Unassembled WGS sequence"/>
</dbReference>
<evidence type="ECO:0000313" key="2">
    <source>
        <dbReference type="Proteomes" id="UP000485058"/>
    </source>
</evidence>
<dbReference type="AlphaFoldDB" id="A0A6A0AES9"/>